<feature type="transmembrane region" description="Helical" evidence="1">
    <location>
        <begin position="6"/>
        <end position="31"/>
    </location>
</feature>
<dbReference type="EMBL" id="JBGFUD010000105">
    <property type="protein sequence ID" value="MFH4973675.1"/>
    <property type="molecule type" value="Genomic_DNA"/>
</dbReference>
<dbReference type="AlphaFoldDB" id="A0ABD6E2Y2"/>
<sequence>MDDETWHLLLVCAAVILILTIITAIVLIFVIKRRLAFSTVFPVSKPSAESTLPGVGSQSVNYRTNSNVELKKATIRNLNITGMEKESGLI</sequence>
<protein>
    <submittedName>
        <fullName evidence="2">Uncharacterized protein</fullName>
    </submittedName>
</protein>
<accession>A0ABD6E2Y2</accession>
<evidence type="ECO:0000313" key="2">
    <source>
        <dbReference type="EMBL" id="MFH4973675.1"/>
    </source>
</evidence>
<gene>
    <name evidence="2" type="ORF">AB6A40_000384</name>
</gene>
<evidence type="ECO:0000313" key="3">
    <source>
        <dbReference type="Proteomes" id="UP001608902"/>
    </source>
</evidence>
<comment type="caution">
    <text evidence="2">The sequence shown here is derived from an EMBL/GenBank/DDBJ whole genome shotgun (WGS) entry which is preliminary data.</text>
</comment>
<evidence type="ECO:0000256" key="1">
    <source>
        <dbReference type="SAM" id="Phobius"/>
    </source>
</evidence>
<reference evidence="2 3" key="1">
    <citation type="submission" date="2024-08" db="EMBL/GenBank/DDBJ databases">
        <title>Gnathostoma spinigerum genome.</title>
        <authorList>
            <person name="Gonzalez-Bertolin B."/>
            <person name="Monzon S."/>
            <person name="Zaballos A."/>
            <person name="Jimenez P."/>
            <person name="Dekumyoy P."/>
            <person name="Varona S."/>
            <person name="Cuesta I."/>
            <person name="Sumanam S."/>
            <person name="Adisakwattana P."/>
            <person name="Gasser R.B."/>
            <person name="Hernandez-Gonzalez A."/>
            <person name="Young N.D."/>
            <person name="Perteguer M.J."/>
        </authorList>
    </citation>
    <scope>NUCLEOTIDE SEQUENCE [LARGE SCALE GENOMIC DNA]</scope>
    <source>
        <strain evidence="2">AL3</strain>
        <tissue evidence="2">Liver</tissue>
    </source>
</reference>
<keyword evidence="1" id="KW-0812">Transmembrane</keyword>
<dbReference type="Proteomes" id="UP001608902">
    <property type="component" value="Unassembled WGS sequence"/>
</dbReference>
<organism evidence="2 3">
    <name type="scientific">Gnathostoma spinigerum</name>
    <dbReference type="NCBI Taxonomy" id="75299"/>
    <lineage>
        <taxon>Eukaryota</taxon>
        <taxon>Metazoa</taxon>
        <taxon>Ecdysozoa</taxon>
        <taxon>Nematoda</taxon>
        <taxon>Chromadorea</taxon>
        <taxon>Rhabditida</taxon>
        <taxon>Spirurina</taxon>
        <taxon>Gnathostomatomorpha</taxon>
        <taxon>Gnathostomatoidea</taxon>
        <taxon>Gnathostomatidae</taxon>
        <taxon>Gnathostoma</taxon>
    </lineage>
</organism>
<keyword evidence="1" id="KW-1133">Transmembrane helix</keyword>
<proteinExistence type="predicted"/>
<keyword evidence="1" id="KW-0472">Membrane</keyword>
<keyword evidence="3" id="KW-1185">Reference proteome</keyword>
<name>A0ABD6E2Y2_9BILA</name>